<reference evidence="1" key="1">
    <citation type="submission" date="2015-12" db="EMBL/GenBank/DDBJ databases">
        <title>Klebsiella pneumoniae strain KP04 plasmid pKP04VIM, complete sequence.</title>
        <authorList>
            <person name="Li R."/>
            <person name="Lin D."/>
            <person name="Chen C."/>
        </authorList>
    </citation>
    <scope>NUCLEOTIDE SEQUENCE</scope>
    <source>
        <plasmid evidence="1">pKP04VIM</plasmid>
    </source>
</reference>
<geneLocation type="plasmid" evidence="2 3">
    <name>pNUITM-VK2</name>
</geneLocation>
<dbReference type="EMBL" id="AP025164">
    <property type="protein sequence ID" value="BDB30998.1"/>
    <property type="molecule type" value="Genomic_DNA"/>
</dbReference>
<dbReference type="Proteomes" id="UP001319930">
    <property type="component" value="Plasmid pNUITM-VK2"/>
</dbReference>
<gene>
    <name evidence="2" type="ORF">NUITMVK2_1120</name>
</gene>
<dbReference type="RefSeq" id="WP_024266234.1">
    <property type="nucleotide sequence ID" value="NZ_AP018583.1"/>
</dbReference>
<keyword evidence="1" id="KW-0614">Plasmid</keyword>
<name>A0A1B1LQH5_KLEPN</name>
<geneLocation type="plasmid" evidence="1">
    <name>pKP04VIM</name>
</geneLocation>
<dbReference type="EMBL" id="KU318421">
    <property type="protein sequence ID" value="ANS55311.1"/>
    <property type="molecule type" value="Genomic_DNA"/>
</dbReference>
<dbReference type="AlphaFoldDB" id="A0A1B1LQH5"/>
<dbReference type="PATRIC" id="fig|573.1650.peg.5665"/>
<organism evidence="1">
    <name type="scientific">Klebsiella pneumoniae</name>
    <dbReference type="NCBI Taxonomy" id="573"/>
    <lineage>
        <taxon>Bacteria</taxon>
        <taxon>Pseudomonadati</taxon>
        <taxon>Pseudomonadota</taxon>
        <taxon>Gammaproteobacteria</taxon>
        <taxon>Enterobacterales</taxon>
        <taxon>Enterobacteriaceae</taxon>
        <taxon>Klebsiella/Raoultella group</taxon>
        <taxon>Klebsiella</taxon>
        <taxon>Klebsiella pneumoniae complex</taxon>
    </lineage>
</organism>
<dbReference type="GeneID" id="93756876"/>
<reference evidence="2 3" key="2">
    <citation type="submission" date="2021-09" db="EMBL/GenBank/DDBJ databases">
        <title>Whole genome sequencing of antimicrobial-resistant bacteria isolated from aquatic animals, plants, and environment in Asia.</title>
        <authorList>
            <person name="Hirabayashi A."/>
            <person name="Suzuki M."/>
        </authorList>
    </citation>
    <scope>NUCLEOTIDE SEQUENCE [LARGE SCALE GENOMIC DNA]</scope>
    <source>
        <strain evidence="2 3">NUITM-VK2</strain>
        <plasmid evidence="2 3">pNUITM-VK2</plasmid>
    </source>
</reference>
<protein>
    <submittedName>
        <fullName evidence="1">Uncharacterized protein</fullName>
    </submittedName>
</protein>
<evidence type="ECO:0000313" key="2">
    <source>
        <dbReference type="EMBL" id="BDB30998.1"/>
    </source>
</evidence>
<sequence>METTFLGNNEFIKHGGQLFLKTEESCFAFYNIEWAKKILSSDNVKFQNGRMSHDVAHDVLEEAQDNLLCFLCATLPKMSTS</sequence>
<proteinExistence type="predicted"/>
<evidence type="ECO:0000313" key="1">
    <source>
        <dbReference type="EMBL" id="ANS55311.1"/>
    </source>
</evidence>
<accession>A0A1B1LQH5</accession>
<evidence type="ECO:0000313" key="3">
    <source>
        <dbReference type="Proteomes" id="UP001319930"/>
    </source>
</evidence>